<dbReference type="PRINTS" id="PR00385">
    <property type="entry name" value="P450"/>
</dbReference>
<dbReference type="PANTHER" id="PTHR24282">
    <property type="entry name" value="CYTOCHROME P450 FAMILY MEMBER"/>
    <property type="match status" value="1"/>
</dbReference>
<keyword evidence="8 11" id="KW-0408">Iron</keyword>
<dbReference type="eggNOG" id="KOG0157">
    <property type="taxonomic scope" value="Eukaryota"/>
</dbReference>
<dbReference type="GO" id="GO:0016020">
    <property type="term" value="C:membrane"/>
    <property type="evidence" value="ECO:0007669"/>
    <property type="project" value="UniProtKB-SubCell"/>
</dbReference>
<evidence type="ECO:0000256" key="8">
    <source>
        <dbReference type="ARBA" id="ARBA00023004"/>
    </source>
</evidence>
<dbReference type="Gramene" id="ERN17807">
    <property type="protein sequence ID" value="ERN17807"/>
    <property type="gene ID" value="AMTR_s00047p00169120"/>
</dbReference>
<evidence type="ECO:0000313" key="12">
    <source>
        <dbReference type="EMBL" id="ERN17807.1"/>
    </source>
</evidence>
<proteinExistence type="inferred from homology"/>
<keyword evidence="3 11" id="KW-0349">Heme</keyword>
<dbReference type="STRING" id="13333.U5D8Q1"/>
<keyword evidence="13" id="KW-1185">Reference proteome</keyword>
<dbReference type="GO" id="GO:0016705">
    <property type="term" value="F:oxidoreductase activity, acting on paired donors, with incorporation or reduction of molecular oxygen"/>
    <property type="evidence" value="ECO:0007669"/>
    <property type="project" value="InterPro"/>
</dbReference>
<reference evidence="13" key="1">
    <citation type="journal article" date="2013" name="Science">
        <title>The Amborella genome and the evolution of flowering plants.</title>
        <authorList>
            <consortium name="Amborella Genome Project"/>
        </authorList>
    </citation>
    <scope>NUCLEOTIDE SEQUENCE [LARGE SCALE GENOMIC DNA]</scope>
</reference>
<dbReference type="Pfam" id="PF00067">
    <property type="entry name" value="p450"/>
    <property type="match status" value="1"/>
</dbReference>
<dbReference type="SUPFAM" id="SSF48264">
    <property type="entry name" value="Cytochrome P450"/>
    <property type="match status" value="1"/>
</dbReference>
<dbReference type="GO" id="GO:0020037">
    <property type="term" value="F:heme binding"/>
    <property type="evidence" value="ECO:0007669"/>
    <property type="project" value="InterPro"/>
</dbReference>
<sequence>MIINESLRLYPPVVMITRKLKRAVRVGKFTIPSGIELVQPTLAIHHDPGQWGNDANLFKPKRFSQGLMNATRSPMAFLPFGYGPRTCLGLNFAILESKLALSMILPRYALMPSPSYHHAPIVGITLAPQHGVPIIINPLQ</sequence>
<keyword evidence="10" id="KW-0472">Membrane</keyword>
<accession>U5D8Q1</accession>
<comment type="similarity">
    <text evidence="2 11">Belongs to the cytochrome P450 family.</text>
</comment>
<protein>
    <recommendedName>
        <fullName evidence="14">Cytochrome P450</fullName>
    </recommendedName>
</protein>
<evidence type="ECO:0000256" key="5">
    <source>
        <dbReference type="ARBA" id="ARBA00022723"/>
    </source>
</evidence>
<dbReference type="AlphaFoldDB" id="U5D8Q1"/>
<keyword evidence="9 11" id="KW-0503">Monooxygenase</keyword>
<evidence type="ECO:0000256" key="10">
    <source>
        <dbReference type="ARBA" id="ARBA00023136"/>
    </source>
</evidence>
<evidence type="ECO:0000256" key="11">
    <source>
        <dbReference type="RuleBase" id="RU000461"/>
    </source>
</evidence>
<dbReference type="PANTHER" id="PTHR24282:SF211">
    <property type="entry name" value="CYTOCHROME P450-RELATED"/>
    <property type="match status" value="1"/>
</dbReference>
<evidence type="ECO:0000256" key="7">
    <source>
        <dbReference type="ARBA" id="ARBA00023002"/>
    </source>
</evidence>
<evidence type="ECO:0000256" key="1">
    <source>
        <dbReference type="ARBA" id="ARBA00004370"/>
    </source>
</evidence>
<dbReference type="InterPro" id="IPR017972">
    <property type="entry name" value="Cyt_P450_CS"/>
</dbReference>
<keyword evidence="7 11" id="KW-0560">Oxidoreductase</keyword>
<dbReference type="GO" id="GO:0005506">
    <property type="term" value="F:iron ion binding"/>
    <property type="evidence" value="ECO:0007669"/>
    <property type="project" value="InterPro"/>
</dbReference>
<gene>
    <name evidence="12" type="ORF">AMTR_s00047p00169120</name>
</gene>
<evidence type="ECO:0000256" key="9">
    <source>
        <dbReference type="ARBA" id="ARBA00023033"/>
    </source>
</evidence>
<dbReference type="HOGENOM" id="CLU_001570_5_10_1"/>
<evidence type="ECO:0000256" key="6">
    <source>
        <dbReference type="ARBA" id="ARBA00022989"/>
    </source>
</evidence>
<dbReference type="InterPro" id="IPR001128">
    <property type="entry name" value="Cyt_P450"/>
</dbReference>
<evidence type="ECO:0000256" key="4">
    <source>
        <dbReference type="ARBA" id="ARBA00022692"/>
    </source>
</evidence>
<organism evidence="12 13">
    <name type="scientific">Amborella trichopoda</name>
    <dbReference type="NCBI Taxonomy" id="13333"/>
    <lineage>
        <taxon>Eukaryota</taxon>
        <taxon>Viridiplantae</taxon>
        <taxon>Streptophyta</taxon>
        <taxon>Embryophyta</taxon>
        <taxon>Tracheophyta</taxon>
        <taxon>Spermatophyta</taxon>
        <taxon>Magnoliopsida</taxon>
        <taxon>Amborellales</taxon>
        <taxon>Amborellaceae</taxon>
        <taxon>Amborella</taxon>
    </lineage>
</organism>
<evidence type="ECO:0000313" key="13">
    <source>
        <dbReference type="Proteomes" id="UP000017836"/>
    </source>
</evidence>
<dbReference type="InterPro" id="IPR036396">
    <property type="entry name" value="Cyt_P450_sf"/>
</dbReference>
<name>U5D8Q1_AMBTC</name>
<dbReference type="Proteomes" id="UP000017836">
    <property type="component" value="Unassembled WGS sequence"/>
</dbReference>
<evidence type="ECO:0008006" key="14">
    <source>
        <dbReference type="Google" id="ProtNLM"/>
    </source>
</evidence>
<dbReference type="GO" id="GO:0004497">
    <property type="term" value="F:monooxygenase activity"/>
    <property type="evidence" value="ECO:0007669"/>
    <property type="project" value="UniProtKB-KW"/>
</dbReference>
<comment type="subcellular location">
    <subcellularLocation>
        <location evidence="1">Membrane</location>
    </subcellularLocation>
</comment>
<dbReference type="PROSITE" id="PS00086">
    <property type="entry name" value="CYTOCHROME_P450"/>
    <property type="match status" value="1"/>
</dbReference>
<keyword evidence="5 11" id="KW-0479">Metal-binding</keyword>
<keyword evidence="6" id="KW-1133">Transmembrane helix</keyword>
<dbReference type="OMA" id="SITMILH"/>
<evidence type="ECO:0000256" key="3">
    <source>
        <dbReference type="ARBA" id="ARBA00022617"/>
    </source>
</evidence>
<evidence type="ECO:0000256" key="2">
    <source>
        <dbReference type="ARBA" id="ARBA00010617"/>
    </source>
</evidence>
<keyword evidence="4" id="KW-0812">Transmembrane</keyword>
<dbReference type="InterPro" id="IPR050665">
    <property type="entry name" value="Cytochrome_P450_Monooxygen"/>
</dbReference>
<dbReference type="Gene3D" id="1.10.630.10">
    <property type="entry name" value="Cytochrome P450"/>
    <property type="match status" value="1"/>
</dbReference>
<dbReference type="EMBL" id="KI392311">
    <property type="protein sequence ID" value="ERN17807.1"/>
    <property type="molecule type" value="Genomic_DNA"/>
</dbReference>